<dbReference type="GO" id="GO:0000155">
    <property type="term" value="F:phosphorelay sensor kinase activity"/>
    <property type="evidence" value="ECO:0007669"/>
    <property type="project" value="InterPro"/>
</dbReference>
<dbReference type="Pfam" id="PF02518">
    <property type="entry name" value="HATPase_c"/>
    <property type="match status" value="1"/>
</dbReference>
<evidence type="ECO:0000259" key="4">
    <source>
        <dbReference type="SMART" id="SM00065"/>
    </source>
</evidence>
<dbReference type="Pfam" id="PF07730">
    <property type="entry name" value="HisKA_3"/>
    <property type="match status" value="1"/>
</dbReference>
<protein>
    <submittedName>
        <fullName evidence="5">GAF domain-containing protein</fullName>
    </submittedName>
</protein>
<dbReference type="CDD" id="cd16917">
    <property type="entry name" value="HATPase_UhpB-NarQ-NarX-like"/>
    <property type="match status" value="1"/>
</dbReference>
<keyword evidence="2" id="KW-0418">Kinase</keyword>
<organism evidence="5 6">
    <name type="scientific">Phytoactinopolyspora alkaliphila</name>
    <dbReference type="NCBI Taxonomy" id="1783498"/>
    <lineage>
        <taxon>Bacteria</taxon>
        <taxon>Bacillati</taxon>
        <taxon>Actinomycetota</taxon>
        <taxon>Actinomycetes</taxon>
        <taxon>Jiangellales</taxon>
        <taxon>Jiangellaceae</taxon>
        <taxon>Phytoactinopolyspora</taxon>
    </lineage>
</organism>
<dbReference type="Gene3D" id="1.20.5.1930">
    <property type="match status" value="1"/>
</dbReference>
<dbReference type="PANTHER" id="PTHR24421">
    <property type="entry name" value="NITRATE/NITRITE SENSOR PROTEIN NARX-RELATED"/>
    <property type="match status" value="1"/>
</dbReference>
<dbReference type="InterPro" id="IPR029016">
    <property type="entry name" value="GAF-like_dom_sf"/>
</dbReference>
<dbReference type="InterPro" id="IPR011712">
    <property type="entry name" value="Sig_transdc_His_kin_sub3_dim/P"/>
</dbReference>
<dbReference type="Proteomes" id="UP000469185">
    <property type="component" value="Unassembled WGS sequence"/>
</dbReference>
<dbReference type="Gene3D" id="3.30.565.10">
    <property type="entry name" value="Histidine kinase-like ATPase, C-terminal domain"/>
    <property type="match status" value="1"/>
</dbReference>
<dbReference type="Pfam" id="PF13185">
    <property type="entry name" value="GAF_2"/>
    <property type="match status" value="2"/>
</dbReference>
<dbReference type="InterPro" id="IPR036890">
    <property type="entry name" value="HATPase_C_sf"/>
</dbReference>
<feature type="domain" description="GAF" evidence="4">
    <location>
        <begin position="218"/>
        <end position="364"/>
    </location>
</feature>
<dbReference type="EMBL" id="JAAGOB010000024">
    <property type="protein sequence ID" value="NED98530.1"/>
    <property type="molecule type" value="Genomic_DNA"/>
</dbReference>
<evidence type="ECO:0000256" key="2">
    <source>
        <dbReference type="ARBA" id="ARBA00022777"/>
    </source>
</evidence>
<evidence type="ECO:0000313" key="5">
    <source>
        <dbReference type="EMBL" id="NED98530.1"/>
    </source>
</evidence>
<dbReference type="InterPro" id="IPR003018">
    <property type="entry name" value="GAF"/>
</dbReference>
<evidence type="ECO:0000256" key="1">
    <source>
        <dbReference type="ARBA" id="ARBA00022679"/>
    </source>
</evidence>
<dbReference type="SUPFAM" id="SSF55781">
    <property type="entry name" value="GAF domain-like"/>
    <property type="match status" value="2"/>
</dbReference>
<dbReference type="InterPro" id="IPR003594">
    <property type="entry name" value="HATPase_dom"/>
</dbReference>
<keyword evidence="1" id="KW-0808">Transferase</keyword>
<dbReference type="GO" id="GO:0046983">
    <property type="term" value="F:protein dimerization activity"/>
    <property type="evidence" value="ECO:0007669"/>
    <property type="project" value="InterPro"/>
</dbReference>
<feature type="domain" description="GAF" evidence="4">
    <location>
        <begin position="50"/>
        <end position="197"/>
    </location>
</feature>
<dbReference type="RefSeq" id="WP_163821394.1">
    <property type="nucleotide sequence ID" value="NZ_JAAGOB010000024.1"/>
</dbReference>
<accession>A0A6N9YUB4</accession>
<dbReference type="SMART" id="SM00065">
    <property type="entry name" value="GAF"/>
    <property type="match status" value="2"/>
</dbReference>
<dbReference type="GO" id="GO:0016020">
    <property type="term" value="C:membrane"/>
    <property type="evidence" value="ECO:0007669"/>
    <property type="project" value="InterPro"/>
</dbReference>
<evidence type="ECO:0000313" key="6">
    <source>
        <dbReference type="Proteomes" id="UP000469185"/>
    </source>
</evidence>
<name>A0A6N9YUB4_9ACTN</name>
<reference evidence="5 6" key="1">
    <citation type="submission" date="2020-02" db="EMBL/GenBank/DDBJ databases">
        <authorList>
            <person name="Li X.-J."/>
            <person name="Feng X.-M."/>
        </authorList>
    </citation>
    <scope>NUCLEOTIDE SEQUENCE [LARGE SCALE GENOMIC DNA]</scope>
    <source>
        <strain evidence="5 6">CGMCC 4.7225</strain>
    </source>
</reference>
<dbReference type="SUPFAM" id="SSF55874">
    <property type="entry name" value="ATPase domain of HSP90 chaperone/DNA topoisomerase II/histidine kinase"/>
    <property type="match status" value="1"/>
</dbReference>
<comment type="caution">
    <text evidence="5">The sequence shown here is derived from an EMBL/GenBank/DDBJ whole genome shotgun (WGS) entry which is preliminary data.</text>
</comment>
<dbReference type="PANTHER" id="PTHR24421:SF56">
    <property type="entry name" value="OXYGEN SENSOR HISTIDINE KINASE RESPONSE REGULATOR DOST"/>
    <property type="match status" value="1"/>
</dbReference>
<keyword evidence="3" id="KW-0902">Two-component regulatory system</keyword>
<gene>
    <name evidence="5" type="ORF">G1H11_24845</name>
</gene>
<sequence length="565" mass="60750">MTDEFGQFLPKLPLDELLAEVQTRLQAVVAARDGVHALLEAVVSIGRALDLETVLRNIVESATKLVDCRYGALGVIGDDGQLAQFIPVGLSDTQIAEIAEWPHGRGLLGLLIKEPQALRLPEISEHTESYGFPSGHPPMHTFLGVPIRVRDDVFGNLYLTEKNGDREFDEQDEIIVAALATAAGIAIENARLYDDTRHRETWLNASADLTRALLSGTELDEAFNLVASRAREMSGADTAAVAVPTGSLDLMTVLAVDGAGAEELDSFAFSSTGTLTGAVLASGESRAINEYRPDIESSPLLARMPGGPAVLIPLGSTQYARGVLILSKPRGSAPFSPSVITMLEAFASQAAVVLELADARKEAERHGLVDDRERIARDLHDVVVQRLFASAMTLTAVIRLIDRGDVAERVQRTVDDLDATIRQIRSTIFALQPVRDETDTTLRGKLLSIVQSASEQLGFAPALEMEGLLDTTVSDDLAADVTAVLQESLSNVVRHSRASRVDVGVVVMDNELVLRVADNGVGLVQNGRRSGLANLAERAERRGGSFDVGPGEQGGTLLRWRVPLR</sequence>
<evidence type="ECO:0000256" key="3">
    <source>
        <dbReference type="ARBA" id="ARBA00023012"/>
    </source>
</evidence>
<keyword evidence="6" id="KW-1185">Reference proteome</keyword>
<dbReference type="InterPro" id="IPR050482">
    <property type="entry name" value="Sensor_HK_TwoCompSys"/>
</dbReference>
<dbReference type="Gene3D" id="3.30.450.40">
    <property type="match status" value="2"/>
</dbReference>
<proteinExistence type="predicted"/>
<dbReference type="AlphaFoldDB" id="A0A6N9YUB4"/>